<feature type="domain" description="GST C-terminal" evidence="2">
    <location>
        <begin position="92"/>
        <end position="228"/>
    </location>
</feature>
<dbReference type="InterPro" id="IPR036249">
    <property type="entry name" value="Thioredoxin-like_sf"/>
</dbReference>
<dbReference type="Gene3D" id="3.40.30.10">
    <property type="entry name" value="Glutaredoxin"/>
    <property type="match status" value="1"/>
</dbReference>
<reference evidence="3 4" key="1">
    <citation type="submission" date="2018-06" db="EMBL/GenBank/DDBJ databases">
        <authorList>
            <consortium name="Pathogen Informatics"/>
            <person name="Doyle S."/>
        </authorList>
    </citation>
    <scope>NUCLEOTIDE SEQUENCE [LARGE SCALE GENOMIC DNA]</scope>
    <source>
        <strain evidence="3 4">NCTC11842</strain>
    </source>
</reference>
<evidence type="ECO:0000259" key="1">
    <source>
        <dbReference type="PROSITE" id="PS50404"/>
    </source>
</evidence>
<dbReference type="RefSeq" id="WP_010796595.1">
    <property type="nucleotide sequence ID" value="NZ_UAUF01000014.1"/>
</dbReference>
<sequence length="243" mass="27528">MRYELHYWPTIQGRGEFIRLALEEAGADYVDVGNGSEEDGLGMPVMETYLNGEATPFPPFALPFLKAGDLIVSHVANILQFLGPRLGLAPEDEALRLWAHGLQLTLADLVTEAHDIHHPIGSSLYYEDQKTEAKRRAEGFIKERIPKFLDYFEHVLEDNPKGDRYLVGDSLSYVDLSLFQVVSGLRYALPKAMQRIEADMPKVVDLVSRVAQRPNIKAYLASDRRLPFSENGIFRHYPELDEV</sequence>
<dbReference type="PROSITE" id="PS50404">
    <property type="entry name" value="GST_NTER"/>
    <property type="match status" value="1"/>
</dbReference>
<dbReference type="SUPFAM" id="SSF47616">
    <property type="entry name" value="GST C-terminal domain-like"/>
    <property type="match status" value="1"/>
</dbReference>
<evidence type="ECO:0000313" key="3">
    <source>
        <dbReference type="EMBL" id="SPZ13139.1"/>
    </source>
</evidence>
<dbReference type="GO" id="GO:0006749">
    <property type="term" value="P:glutathione metabolic process"/>
    <property type="evidence" value="ECO:0007669"/>
    <property type="project" value="TreeGrafter"/>
</dbReference>
<proteinExistence type="predicted"/>
<dbReference type="PROSITE" id="PS50405">
    <property type="entry name" value="GST_CTER"/>
    <property type="match status" value="1"/>
</dbReference>
<feature type="domain" description="GST N-terminal" evidence="1">
    <location>
        <begin position="1"/>
        <end position="90"/>
    </location>
</feature>
<dbReference type="PANTHER" id="PTHR11571:SF263">
    <property type="entry name" value="GLUTATHIONE S-TRANSFERASE"/>
    <property type="match status" value="1"/>
</dbReference>
<dbReference type="EMBL" id="UAUF01000014">
    <property type="protein sequence ID" value="SPZ13139.1"/>
    <property type="molecule type" value="Genomic_DNA"/>
</dbReference>
<dbReference type="InterPro" id="IPR010987">
    <property type="entry name" value="Glutathione-S-Trfase_C-like"/>
</dbReference>
<gene>
    <name evidence="3" type="ORF">NCTC11842_04860</name>
</gene>
<organism evidence="3 4">
    <name type="scientific">Pseudomonas luteola</name>
    <dbReference type="NCBI Taxonomy" id="47886"/>
    <lineage>
        <taxon>Bacteria</taxon>
        <taxon>Pseudomonadati</taxon>
        <taxon>Pseudomonadota</taxon>
        <taxon>Gammaproteobacteria</taxon>
        <taxon>Pseudomonadales</taxon>
        <taxon>Pseudomonadaceae</taxon>
        <taxon>Pseudomonas</taxon>
    </lineage>
</organism>
<dbReference type="GO" id="GO:0004364">
    <property type="term" value="F:glutathione transferase activity"/>
    <property type="evidence" value="ECO:0007669"/>
    <property type="project" value="TreeGrafter"/>
</dbReference>
<dbReference type="SUPFAM" id="SSF52833">
    <property type="entry name" value="Thioredoxin-like"/>
    <property type="match status" value="1"/>
</dbReference>
<protein>
    <submittedName>
        <fullName evidence="3">Glutathione S-transferase, C-terminal domain</fullName>
    </submittedName>
</protein>
<evidence type="ECO:0000313" key="4">
    <source>
        <dbReference type="Proteomes" id="UP000250443"/>
    </source>
</evidence>
<dbReference type="PANTHER" id="PTHR11571">
    <property type="entry name" value="GLUTATHIONE S-TRANSFERASE"/>
    <property type="match status" value="1"/>
</dbReference>
<name>A0A2X2EXM3_PSELU</name>
<keyword evidence="3" id="KW-0808">Transferase</keyword>
<dbReference type="InterPro" id="IPR004045">
    <property type="entry name" value="Glutathione_S-Trfase_N"/>
</dbReference>
<dbReference type="InterPro" id="IPR050213">
    <property type="entry name" value="GST_superfamily"/>
</dbReference>
<dbReference type="CDD" id="cd03192">
    <property type="entry name" value="GST_C_Sigma_like"/>
    <property type="match status" value="1"/>
</dbReference>
<dbReference type="Pfam" id="PF14497">
    <property type="entry name" value="GST_C_3"/>
    <property type="match status" value="1"/>
</dbReference>
<dbReference type="Proteomes" id="UP000250443">
    <property type="component" value="Unassembled WGS sequence"/>
</dbReference>
<evidence type="ECO:0000259" key="2">
    <source>
        <dbReference type="PROSITE" id="PS50405"/>
    </source>
</evidence>
<dbReference type="AlphaFoldDB" id="A0A2X2EXM3"/>
<accession>A0A2X2EXM3</accession>
<dbReference type="InterPro" id="IPR036282">
    <property type="entry name" value="Glutathione-S-Trfase_C_sf"/>
</dbReference>
<dbReference type="Gene3D" id="1.20.1050.10">
    <property type="match status" value="1"/>
</dbReference>
<dbReference type="FunFam" id="1.20.1050.10:FF:000051">
    <property type="entry name" value="Glutathione S-transferase"/>
    <property type="match status" value="1"/>
</dbReference>
<dbReference type="InterPro" id="IPR004046">
    <property type="entry name" value="GST_C"/>
</dbReference>